<dbReference type="EMBL" id="BLPF01000004">
    <property type="protein sequence ID" value="GFJ85691.1"/>
    <property type="molecule type" value="Genomic_DNA"/>
</dbReference>
<proteinExistence type="predicted"/>
<dbReference type="RefSeq" id="WP_173070895.1">
    <property type="nucleotide sequence ID" value="NZ_BAABGO010000009.1"/>
</dbReference>
<comment type="caution">
    <text evidence="1">The sequence shown here is derived from an EMBL/GenBank/DDBJ whole genome shotgun (WGS) entry which is preliminary data.</text>
</comment>
<gene>
    <name evidence="1" type="ORF">Phou_098710</name>
</gene>
<reference evidence="1 2" key="1">
    <citation type="submission" date="2020-03" db="EMBL/GenBank/DDBJ databases">
        <title>Whole genome shotgun sequence of Phytohabitans houttuyneae NBRC 108639.</title>
        <authorList>
            <person name="Komaki H."/>
            <person name="Tamura T."/>
        </authorList>
    </citation>
    <scope>NUCLEOTIDE SEQUENCE [LARGE SCALE GENOMIC DNA]</scope>
    <source>
        <strain evidence="1 2">NBRC 108639</strain>
    </source>
</reference>
<dbReference type="Proteomes" id="UP000482800">
    <property type="component" value="Unassembled WGS sequence"/>
</dbReference>
<evidence type="ECO:0000313" key="1">
    <source>
        <dbReference type="EMBL" id="GFJ85691.1"/>
    </source>
</evidence>
<dbReference type="AlphaFoldDB" id="A0A6V8KTP6"/>
<reference evidence="1 2" key="2">
    <citation type="submission" date="2020-03" db="EMBL/GenBank/DDBJ databases">
        <authorList>
            <person name="Ichikawa N."/>
            <person name="Kimura A."/>
            <person name="Kitahashi Y."/>
            <person name="Uohara A."/>
        </authorList>
    </citation>
    <scope>NUCLEOTIDE SEQUENCE [LARGE SCALE GENOMIC DNA]</scope>
    <source>
        <strain evidence="1 2">NBRC 108639</strain>
    </source>
</reference>
<evidence type="ECO:0000313" key="2">
    <source>
        <dbReference type="Proteomes" id="UP000482800"/>
    </source>
</evidence>
<keyword evidence="2" id="KW-1185">Reference proteome</keyword>
<accession>A0A6V8KTP6</accession>
<sequence>MTDVEELEQLDLAELLRRVELYEQEESLPVPEFERYARTETALENVLQVEAARRASDFDYDGCIELLDQVIGLNQRLADIAERELRQLEAAGQYGEAADTLRNWRDLAQGLILIVQGLIHSQRSDERRLTGDIEGAEQALAEAMRYFDQLARSDLPQQQVGMLRGMLAHATNEFLSGLREMRAANFRGAYHFLDRCRVMFEELLESAREEHRRDDGSSAAQFQELERDLSVTLAYARAVQSQVEMLREVQVGNHGAAVECGQESIRVFESLVEAAVAESMTRNVVALRRMELAYVRGWLSWSQAEYAVDERDWAQCRVHARHARTHWNEAARLVTRNNLLGLVSGQNDQGNTELLLQSTLRRCEREQRFHREIEELRGALNRINPIVIHNQGGQGGSAMTNRDNFTFNAPVTNTGGAIGNQEHVEIGQVHHQQVLGPTDFRALAEELAELREAMAAGARTDQEREVVARVREAEEAARRADEQTVRSRLAAAGRWALTMAQNLMLTAATAAIQRSIGA</sequence>
<name>A0A6V8KTP6_9ACTN</name>
<protein>
    <submittedName>
        <fullName evidence="1">Uncharacterized protein</fullName>
    </submittedName>
</protein>
<organism evidence="1 2">
    <name type="scientific">Phytohabitans houttuyneae</name>
    <dbReference type="NCBI Taxonomy" id="1076126"/>
    <lineage>
        <taxon>Bacteria</taxon>
        <taxon>Bacillati</taxon>
        <taxon>Actinomycetota</taxon>
        <taxon>Actinomycetes</taxon>
        <taxon>Micromonosporales</taxon>
        <taxon>Micromonosporaceae</taxon>
    </lineage>
</organism>